<dbReference type="EMBL" id="JAFCNB010000032">
    <property type="protein sequence ID" value="MBP2708418.1"/>
    <property type="molecule type" value="Genomic_DNA"/>
</dbReference>
<dbReference type="RefSeq" id="WP_210159679.1">
    <property type="nucleotide sequence ID" value="NZ_JAFCNB010000032.1"/>
</dbReference>
<evidence type="ECO:0000313" key="3">
    <source>
        <dbReference type="EMBL" id="MBP2708418.1"/>
    </source>
</evidence>
<comment type="caution">
    <text evidence="3">The sequence shown here is derived from an EMBL/GenBank/DDBJ whole genome shotgun (WGS) entry which is preliminary data.</text>
</comment>
<keyword evidence="4" id="KW-1185">Reference proteome</keyword>
<dbReference type="InterPro" id="IPR005135">
    <property type="entry name" value="Endo/exonuclease/phosphatase"/>
</dbReference>
<dbReference type="Proteomes" id="UP000674234">
    <property type="component" value="Unassembled WGS sequence"/>
</dbReference>
<protein>
    <submittedName>
        <fullName evidence="3">Endonuclease/exonuclease/phosphatase family protein</fullName>
    </submittedName>
</protein>
<keyword evidence="1" id="KW-0472">Membrane</keyword>
<feature type="transmembrane region" description="Helical" evidence="1">
    <location>
        <begin position="75"/>
        <end position="92"/>
    </location>
</feature>
<accession>A0A941ANJ5</accession>
<dbReference type="AlphaFoldDB" id="A0A941ANJ5"/>
<sequence length="429" mass="46123">MTGVAARAATWTGRAVAGGVAAWLLVGLVTWSSGRFWWGGAAPMLLAFAAPVAVLGAAATPLLARLPLSRGERALAGLCLAALLLAVLRPLLSGRTWVWVVPDLMVPPLLFALLPAALLAMSLAASATAAATAVTPLLTRLSPTARRWSVLPAAAALVLGLGQSGLEWRAPLGGGGAGPAPPGALRVVSWDTLCWNEGDDPARFLRYLKRWRADVYLLQEHAGCAPGALVPLHDEDLLRREFPGSWFATADGLLTISRYPVVGRTPVGWAVNPAAGNWNRAALRTDVRVGDRVVSLYNVHLYDMLYLDSSPLSGRFYRSIRTLDAARRTQIDQLTADLSANRNPLLASGDFNMLPGTGFAGRMDRWRDASRAGTSISPATLTFAGLRLWRMDWTFTSPDLRVHRYDLRSPEGLSSHHLQDMVVSLPPRP</sequence>
<dbReference type="Gene3D" id="3.60.10.10">
    <property type="entry name" value="Endonuclease/exonuclease/phosphatase"/>
    <property type="match status" value="1"/>
</dbReference>
<keyword evidence="3" id="KW-0255">Endonuclease</keyword>
<keyword evidence="3" id="KW-0540">Nuclease</keyword>
<keyword evidence="3" id="KW-0378">Hydrolase</keyword>
<evidence type="ECO:0000256" key="1">
    <source>
        <dbReference type="SAM" id="Phobius"/>
    </source>
</evidence>
<evidence type="ECO:0000313" key="4">
    <source>
        <dbReference type="Proteomes" id="UP000674234"/>
    </source>
</evidence>
<keyword evidence="1" id="KW-1133">Transmembrane helix</keyword>
<proteinExistence type="predicted"/>
<gene>
    <name evidence="3" type="ORF">JOL79_32030</name>
</gene>
<keyword evidence="1" id="KW-0812">Transmembrane</keyword>
<evidence type="ECO:0000259" key="2">
    <source>
        <dbReference type="Pfam" id="PF03372"/>
    </source>
</evidence>
<dbReference type="GO" id="GO:0004519">
    <property type="term" value="F:endonuclease activity"/>
    <property type="evidence" value="ECO:0007669"/>
    <property type="project" value="UniProtKB-KW"/>
</dbReference>
<feature type="transmembrane region" description="Helical" evidence="1">
    <location>
        <begin position="12"/>
        <end position="31"/>
    </location>
</feature>
<feature type="domain" description="Endonuclease/exonuclease/phosphatase" evidence="2">
    <location>
        <begin position="197"/>
        <end position="414"/>
    </location>
</feature>
<reference evidence="3" key="1">
    <citation type="submission" date="2021-02" db="EMBL/GenBank/DDBJ databases">
        <title>Draft genome sequence of Microbispora sp. RL4-1S isolated from rice leaves in Thailand.</title>
        <authorList>
            <person name="Muangham S."/>
            <person name="Duangmal K."/>
        </authorList>
    </citation>
    <scope>NUCLEOTIDE SEQUENCE</scope>
    <source>
        <strain evidence="3">RL4-1S</strain>
    </source>
</reference>
<organism evidence="3 4">
    <name type="scientific">Microbispora oryzae</name>
    <dbReference type="NCBI Taxonomy" id="2806554"/>
    <lineage>
        <taxon>Bacteria</taxon>
        <taxon>Bacillati</taxon>
        <taxon>Actinomycetota</taxon>
        <taxon>Actinomycetes</taxon>
        <taxon>Streptosporangiales</taxon>
        <taxon>Streptosporangiaceae</taxon>
        <taxon>Microbispora</taxon>
    </lineage>
</organism>
<name>A0A941ANJ5_9ACTN</name>
<feature type="transmembrane region" description="Helical" evidence="1">
    <location>
        <begin position="37"/>
        <end position="63"/>
    </location>
</feature>
<dbReference type="InterPro" id="IPR036691">
    <property type="entry name" value="Endo/exonu/phosph_ase_sf"/>
</dbReference>
<dbReference type="SUPFAM" id="SSF56219">
    <property type="entry name" value="DNase I-like"/>
    <property type="match status" value="1"/>
</dbReference>
<dbReference type="Pfam" id="PF03372">
    <property type="entry name" value="Exo_endo_phos"/>
    <property type="match status" value="1"/>
</dbReference>